<accession>A0AAD9F7Z7</accession>
<evidence type="ECO:0000256" key="1">
    <source>
        <dbReference type="SAM" id="MobiDB-lite"/>
    </source>
</evidence>
<evidence type="ECO:0000313" key="2">
    <source>
        <dbReference type="EMBL" id="KAK1896358.1"/>
    </source>
</evidence>
<protein>
    <submittedName>
        <fullName evidence="2">Phospho-N-acetylmuramoyl-pentapeptide-transferase</fullName>
    </submittedName>
</protein>
<sequence length="81" mass="8652">MEFLKSLVPGSMSGESPGDHGGVLPRDSGPRLLRMKRLSLLSMGQTIEEEGQTIEEDGGIRGPGAQHASKVELQGNDLCYV</sequence>
<dbReference type="EMBL" id="JASDAP010000009">
    <property type="protein sequence ID" value="KAK1896358.1"/>
    <property type="molecule type" value="Genomic_DNA"/>
</dbReference>
<keyword evidence="3" id="KW-1185">Reference proteome</keyword>
<evidence type="ECO:0000313" key="3">
    <source>
        <dbReference type="Proteomes" id="UP001228049"/>
    </source>
</evidence>
<proteinExistence type="predicted"/>
<dbReference type="Proteomes" id="UP001228049">
    <property type="component" value="Unassembled WGS sequence"/>
</dbReference>
<dbReference type="AlphaFoldDB" id="A0AAD9F7Z7"/>
<organism evidence="2 3">
    <name type="scientific">Dissostichus eleginoides</name>
    <name type="common">Patagonian toothfish</name>
    <name type="synonym">Dissostichus amissus</name>
    <dbReference type="NCBI Taxonomy" id="100907"/>
    <lineage>
        <taxon>Eukaryota</taxon>
        <taxon>Metazoa</taxon>
        <taxon>Chordata</taxon>
        <taxon>Craniata</taxon>
        <taxon>Vertebrata</taxon>
        <taxon>Euteleostomi</taxon>
        <taxon>Actinopterygii</taxon>
        <taxon>Neopterygii</taxon>
        <taxon>Teleostei</taxon>
        <taxon>Neoteleostei</taxon>
        <taxon>Acanthomorphata</taxon>
        <taxon>Eupercaria</taxon>
        <taxon>Perciformes</taxon>
        <taxon>Notothenioidei</taxon>
        <taxon>Nototheniidae</taxon>
        <taxon>Dissostichus</taxon>
    </lineage>
</organism>
<feature type="region of interest" description="Disordered" evidence="1">
    <location>
        <begin position="1"/>
        <end position="29"/>
    </location>
</feature>
<gene>
    <name evidence="2" type="ORF">KUDE01_015903</name>
</gene>
<reference evidence="2" key="1">
    <citation type="submission" date="2023-04" db="EMBL/GenBank/DDBJ databases">
        <title>Chromosome-level genome of Chaenocephalus aceratus.</title>
        <authorList>
            <person name="Park H."/>
        </authorList>
    </citation>
    <scope>NUCLEOTIDE SEQUENCE</scope>
    <source>
        <strain evidence="2">DE</strain>
        <tissue evidence="2">Muscle</tissue>
    </source>
</reference>
<comment type="caution">
    <text evidence="2">The sequence shown here is derived from an EMBL/GenBank/DDBJ whole genome shotgun (WGS) entry which is preliminary data.</text>
</comment>
<name>A0AAD9F7Z7_DISEL</name>